<reference evidence="2" key="1">
    <citation type="submission" date="2023-11" db="EMBL/GenBank/DDBJ databases">
        <authorList>
            <person name="De Vega J J."/>
            <person name="De Vega J J."/>
        </authorList>
    </citation>
    <scope>NUCLEOTIDE SEQUENCE</scope>
</reference>
<comment type="caution">
    <text evidence="2">The sequence shown here is derived from an EMBL/GenBank/DDBJ whole genome shotgun (WGS) entry which is preliminary data.</text>
</comment>
<evidence type="ECO:0000313" key="3">
    <source>
        <dbReference type="Proteomes" id="UP001295794"/>
    </source>
</evidence>
<organism evidence="2 3">
    <name type="scientific">Mycena citricolor</name>
    <dbReference type="NCBI Taxonomy" id="2018698"/>
    <lineage>
        <taxon>Eukaryota</taxon>
        <taxon>Fungi</taxon>
        <taxon>Dikarya</taxon>
        <taxon>Basidiomycota</taxon>
        <taxon>Agaricomycotina</taxon>
        <taxon>Agaricomycetes</taxon>
        <taxon>Agaricomycetidae</taxon>
        <taxon>Agaricales</taxon>
        <taxon>Marasmiineae</taxon>
        <taxon>Mycenaceae</taxon>
        <taxon>Mycena</taxon>
    </lineage>
</organism>
<evidence type="ECO:0000259" key="1">
    <source>
        <dbReference type="Pfam" id="PF20152"/>
    </source>
</evidence>
<keyword evidence="3" id="KW-1185">Reference proteome</keyword>
<dbReference type="InterPro" id="IPR045339">
    <property type="entry name" value="DUF6534"/>
</dbReference>
<evidence type="ECO:0000313" key="2">
    <source>
        <dbReference type="EMBL" id="CAK5269598.1"/>
    </source>
</evidence>
<dbReference type="EMBL" id="CAVNYO010000149">
    <property type="protein sequence ID" value="CAK5269598.1"/>
    <property type="molecule type" value="Genomic_DNA"/>
</dbReference>
<gene>
    <name evidence="2" type="ORF">MYCIT1_LOCUS13438</name>
</gene>
<dbReference type="AlphaFoldDB" id="A0AAD2H7B6"/>
<dbReference type="Proteomes" id="UP001295794">
    <property type="component" value="Unassembled WGS sequence"/>
</dbReference>
<proteinExistence type="predicted"/>
<name>A0AAD2H7B6_9AGAR</name>
<dbReference type="Pfam" id="PF20152">
    <property type="entry name" value="DUF6534"/>
    <property type="match status" value="1"/>
</dbReference>
<protein>
    <recommendedName>
        <fullName evidence="1">DUF6534 domain-containing protein</fullName>
    </recommendedName>
</protein>
<sequence length="156" mass="17062">MNAETSFKDTCNAIRRLTIASLRNGAITTVLIAVVIFCIQPETNTATMIEIIVGRIYSLSMLSNPNNRASLLGDTSLHGNKTSEANIGINPHGIDGNYTGGVPMVLRIRHDVETHYQRDAIPMEARGKEGGGLESNEDGIVIEYKFQEGTVYNHPF</sequence>
<feature type="domain" description="DUF6534" evidence="1">
    <location>
        <begin position="10"/>
        <end position="70"/>
    </location>
</feature>
<accession>A0AAD2H7B6</accession>